<organism evidence="1 2">
    <name type="scientific">Periconia macrospinosa</name>
    <dbReference type="NCBI Taxonomy" id="97972"/>
    <lineage>
        <taxon>Eukaryota</taxon>
        <taxon>Fungi</taxon>
        <taxon>Dikarya</taxon>
        <taxon>Ascomycota</taxon>
        <taxon>Pezizomycotina</taxon>
        <taxon>Dothideomycetes</taxon>
        <taxon>Pleosporomycetidae</taxon>
        <taxon>Pleosporales</taxon>
        <taxon>Massarineae</taxon>
        <taxon>Periconiaceae</taxon>
        <taxon>Periconia</taxon>
    </lineage>
</organism>
<dbReference type="EMBL" id="KZ805310">
    <property type="protein sequence ID" value="PVI06143.1"/>
    <property type="molecule type" value="Genomic_DNA"/>
</dbReference>
<dbReference type="Proteomes" id="UP000244855">
    <property type="component" value="Unassembled WGS sequence"/>
</dbReference>
<gene>
    <name evidence="1" type="ORF">DM02DRAFT_35790</name>
</gene>
<reference evidence="1 2" key="1">
    <citation type="journal article" date="2018" name="Sci. Rep.">
        <title>Comparative genomics provides insights into the lifestyle and reveals functional heterogeneity of dark septate endophytic fungi.</title>
        <authorList>
            <person name="Knapp D.G."/>
            <person name="Nemeth J.B."/>
            <person name="Barry K."/>
            <person name="Hainaut M."/>
            <person name="Henrissat B."/>
            <person name="Johnson J."/>
            <person name="Kuo A."/>
            <person name="Lim J.H.P."/>
            <person name="Lipzen A."/>
            <person name="Nolan M."/>
            <person name="Ohm R.A."/>
            <person name="Tamas L."/>
            <person name="Grigoriev I.V."/>
            <person name="Spatafora J.W."/>
            <person name="Nagy L.G."/>
            <person name="Kovacs G.M."/>
        </authorList>
    </citation>
    <scope>NUCLEOTIDE SEQUENCE [LARGE SCALE GENOMIC DNA]</scope>
    <source>
        <strain evidence="1 2">DSE2036</strain>
    </source>
</reference>
<evidence type="ECO:0000313" key="1">
    <source>
        <dbReference type="EMBL" id="PVI06143.1"/>
    </source>
</evidence>
<proteinExistence type="predicted"/>
<keyword evidence="2" id="KW-1185">Reference proteome</keyword>
<evidence type="ECO:0000313" key="2">
    <source>
        <dbReference type="Proteomes" id="UP000244855"/>
    </source>
</evidence>
<protein>
    <submittedName>
        <fullName evidence="1">Uncharacterized protein</fullName>
    </submittedName>
</protein>
<name>A0A2V1E6G0_9PLEO</name>
<accession>A0A2V1E6G0</accession>
<dbReference type="AlphaFoldDB" id="A0A2V1E6G0"/>
<sequence length="106" mass="12528">MISHPHQTIHVIVFFFSHSPSPAPSARPFFRFFRPTHHRLRINKPSYLCIPSTYAHVCVCVCVWGAKKKRIVPPYHKYPDDDTVELKLEPYFEGWVLYARTHIHID</sequence>